<dbReference type="PROSITE" id="PS00463">
    <property type="entry name" value="ZN2_CY6_FUNGAL_1"/>
    <property type="match status" value="1"/>
</dbReference>
<evidence type="ECO:0000256" key="2">
    <source>
        <dbReference type="ARBA" id="ARBA00022833"/>
    </source>
</evidence>
<dbReference type="Proteomes" id="UP000481288">
    <property type="component" value="Unassembled WGS sequence"/>
</dbReference>
<evidence type="ECO:0000256" key="6">
    <source>
        <dbReference type="ARBA" id="ARBA00023242"/>
    </source>
</evidence>
<keyword evidence="2" id="KW-0862">Zinc</keyword>
<dbReference type="PROSITE" id="PS50048">
    <property type="entry name" value="ZN2_CY6_FUNGAL_2"/>
    <property type="match status" value="1"/>
</dbReference>
<dbReference type="AlphaFoldDB" id="A0A7D8UY73"/>
<name>A0A7D8UY73_9HELO</name>
<dbReference type="EMBL" id="QGMG01000008">
    <property type="protein sequence ID" value="TVY59273.1"/>
    <property type="molecule type" value="Genomic_DNA"/>
</dbReference>
<proteinExistence type="predicted"/>
<keyword evidence="10" id="KW-1185">Reference proteome</keyword>
<dbReference type="PANTHER" id="PTHR36206">
    <property type="entry name" value="ASPERCRYPTIN BIOSYNTHESIS CLUSTER-SPECIFIC TRANSCRIPTION REGULATOR ATNN-RELATED"/>
    <property type="match status" value="1"/>
</dbReference>
<gene>
    <name evidence="9" type="primary">BEA4_1</name>
    <name evidence="9" type="ORF">LCER1_G000476</name>
</gene>
<dbReference type="GO" id="GO:0000981">
    <property type="term" value="F:DNA-binding transcription factor activity, RNA polymerase II-specific"/>
    <property type="evidence" value="ECO:0007669"/>
    <property type="project" value="InterPro"/>
</dbReference>
<protein>
    <submittedName>
        <fullName evidence="9">Beauvericin cluster-specific repressor BEA4</fullName>
    </submittedName>
</protein>
<keyword evidence="3" id="KW-0805">Transcription regulation</keyword>
<dbReference type="InterPro" id="IPR001138">
    <property type="entry name" value="Zn2Cys6_DnaBD"/>
</dbReference>
<accession>A0A7D8UY73</accession>
<evidence type="ECO:0000256" key="7">
    <source>
        <dbReference type="SAM" id="MobiDB-lite"/>
    </source>
</evidence>
<comment type="caution">
    <text evidence="9">The sequence shown here is derived from an EMBL/GenBank/DDBJ whole genome shotgun (WGS) entry which is preliminary data.</text>
</comment>
<evidence type="ECO:0000313" key="10">
    <source>
        <dbReference type="Proteomes" id="UP000481288"/>
    </source>
</evidence>
<dbReference type="Pfam" id="PF00172">
    <property type="entry name" value="Zn_clus"/>
    <property type="match status" value="1"/>
</dbReference>
<keyword evidence="5" id="KW-0804">Transcription</keyword>
<dbReference type="InterPro" id="IPR036864">
    <property type="entry name" value="Zn2-C6_fun-type_DNA-bd_sf"/>
</dbReference>
<evidence type="ECO:0000313" key="9">
    <source>
        <dbReference type="EMBL" id="TVY59273.1"/>
    </source>
</evidence>
<dbReference type="InterPro" id="IPR052360">
    <property type="entry name" value="Transcr_Regulatory_Proteins"/>
</dbReference>
<dbReference type="SUPFAM" id="SSF57701">
    <property type="entry name" value="Zn2/Cys6 DNA-binding domain"/>
    <property type="match status" value="1"/>
</dbReference>
<evidence type="ECO:0000256" key="3">
    <source>
        <dbReference type="ARBA" id="ARBA00023015"/>
    </source>
</evidence>
<organism evidence="9 10">
    <name type="scientific">Lachnellula cervina</name>
    <dbReference type="NCBI Taxonomy" id="1316786"/>
    <lineage>
        <taxon>Eukaryota</taxon>
        <taxon>Fungi</taxon>
        <taxon>Dikarya</taxon>
        <taxon>Ascomycota</taxon>
        <taxon>Pezizomycotina</taxon>
        <taxon>Leotiomycetes</taxon>
        <taxon>Helotiales</taxon>
        <taxon>Lachnaceae</taxon>
        <taxon>Lachnellula</taxon>
    </lineage>
</organism>
<feature type="compositionally biased region" description="Basic and acidic residues" evidence="7">
    <location>
        <begin position="113"/>
        <end position="124"/>
    </location>
</feature>
<keyword evidence="4" id="KW-0238">DNA-binding</keyword>
<dbReference type="SMART" id="SM00066">
    <property type="entry name" value="GAL4"/>
    <property type="match status" value="1"/>
</dbReference>
<dbReference type="GO" id="GO:0003677">
    <property type="term" value="F:DNA binding"/>
    <property type="evidence" value="ECO:0007669"/>
    <property type="project" value="UniProtKB-KW"/>
</dbReference>
<keyword evidence="1" id="KW-0479">Metal-binding</keyword>
<dbReference type="CDD" id="cd00067">
    <property type="entry name" value="GAL4"/>
    <property type="match status" value="1"/>
</dbReference>
<reference evidence="9 10" key="1">
    <citation type="submission" date="2018-05" db="EMBL/GenBank/DDBJ databases">
        <title>Whole genome sequencing for identification of molecular markers to develop diagnostic detection tools for the regulated plant pathogen Lachnellula willkommii.</title>
        <authorList>
            <person name="Giroux E."/>
            <person name="Bilodeau G."/>
        </authorList>
    </citation>
    <scope>NUCLEOTIDE SEQUENCE [LARGE SCALE GENOMIC DNA]</scope>
    <source>
        <strain evidence="9 10">CBS 625.97</strain>
    </source>
</reference>
<dbReference type="GO" id="GO:0008270">
    <property type="term" value="F:zinc ion binding"/>
    <property type="evidence" value="ECO:0007669"/>
    <property type="project" value="InterPro"/>
</dbReference>
<dbReference type="Gene3D" id="4.10.240.10">
    <property type="entry name" value="Zn(2)-C6 fungal-type DNA-binding domain"/>
    <property type="match status" value="1"/>
</dbReference>
<evidence type="ECO:0000256" key="5">
    <source>
        <dbReference type="ARBA" id="ARBA00023163"/>
    </source>
</evidence>
<sequence length="663" mass="72705">MTERILDMSSPGADVRARKTRASKPKVKTGCQTCKIRRVKCDETKPNCLRCLKFGHQCDGYLPRPTSKPCAGSSSNSRLLVPKSSAGSISLLAQAQAQAQAHAQAQVQANLKSAEERDVKENASHRQPKLYPAPPLPQTTQQLFSTPHEHHAFTHFCATTSQHLTSATSNSTSCTPSVWTSLMHRACETSPAIRHAIIALGGLNLQQPGGAWQHANTKTNGHGSVNGENGVGTLRHQLAFRQYSKALCYLKRDVAGGKHDLRTTLVASLLFYCFESMGMGMDMGVAGLQGGGGVEQVYDGLRLVREWASSFYGVGVGEEGGNGKVRDGTGKGGENLVHVENDIMRAFGGLEIQAMLYADGRTREAHEAYRRINQGAVDDMSTIFPDLESARSVLEIVIRRSMHWLRSTMHLHMFSTGSPTASGDVHAQGETEAEAEAEAGQGNLFFDVDTTFHERQTTLSEYSRWDASFSPLLNHARSRSAPHETFILASTLRLHWLAGYMSIDSNNSRSALVNNGKYTILLQELVGIARLLLDEADRNRNYMNGGGGGGWTFDMQILVPLLTVGWIYRHRALRRVAIELLLRSPRKEGVWDGVVVGKVMQWLAGVEEEGSEGGKGEFVEEEAMARCIRMGFDDVRREASVSCLQPVKGSLTGEERRSVVIPW</sequence>
<dbReference type="OrthoDB" id="3598904at2759"/>
<feature type="domain" description="Zn(2)-C6 fungal-type" evidence="8">
    <location>
        <begin position="30"/>
        <end position="58"/>
    </location>
</feature>
<keyword evidence="6" id="KW-0539">Nucleus</keyword>
<feature type="region of interest" description="Disordered" evidence="7">
    <location>
        <begin position="106"/>
        <end position="136"/>
    </location>
</feature>
<evidence type="ECO:0000256" key="4">
    <source>
        <dbReference type="ARBA" id="ARBA00023125"/>
    </source>
</evidence>
<evidence type="ECO:0000256" key="1">
    <source>
        <dbReference type="ARBA" id="ARBA00022723"/>
    </source>
</evidence>
<evidence type="ECO:0000259" key="8">
    <source>
        <dbReference type="PROSITE" id="PS50048"/>
    </source>
</evidence>
<dbReference type="PANTHER" id="PTHR36206:SF4">
    <property type="entry name" value="HYPOTHETICAL CONSERVED PROTEIN (EUROFUNG)-RELATED"/>
    <property type="match status" value="1"/>
</dbReference>